<reference evidence="8" key="1">
    <citation type="submission" date="2021-03" db="EMBL/GenBank/DDBJ databases">
        <title>Identification and antibiotic profiling of Wohlfahrtiimonas chitiniclastica, an underestimated human pathogen.</title>
        <authorList>
            <person name="Kopf A."/>
            <person name="Bunk B."/>
            <person name="Coldewey S."/>
            <person name="Gunzer F."/>
            <person name="Riedel T."/>
            <person name="Schroettner P."/>
        </authorList>
    </citation>
    <scope>NUCLEOTIDE SEQUENCE</scope>
    <source>
        <strain evidence="8">DSM 100917</strain>
    </source>
</reference>
<keyword evidence="2 6" id="KW-0808">Transferase</keyword>
<dbReference type="InterPro" id="IPR001555">
    <property type="entry name" value="GART_AS"/>
</dbReference>
<dbReference type="GO" id="GO:0006189">
    <property type="term" value="P:'de novo' IMP biosynthetic process"/>
    <property type="evidence" value="ECO:0007669"/>
    <property type="project" value="UniProtKB-UniRule"/>
</dbReference>
<evidence type="ECO:0000256" key="6">
    <source>
        <dbReference type="HAMAP-Rule" id="MF_01930"/>
    </source>
</evidence>
<evidence type="ECO:0000313" key="9">
    <source>
        <dbReference type="Proteomes" id="UP000680020"/>
    </source>
</evidence>
<evidence type="ECO:0000313" key="8">
    <source>
        <dbReference type="EMBL" id="MBS7823774.1"/>
    </source>
</evidence>
<dbReference type="CDD" id="cd08645">
    <property type="entry name" value="FMT_core_GART"/>
    <property type="match status" value="1"/>
</dbReference>
<dbReference type="RefSeq" id="WP_008314803.1">
    <property type="nucleotide sequence ID" value="NZ_CP115969.1"/>
</dbReference>
<evidence type="ECO:0000256" key="5">
    <source>
        <dbReference type="ARBA" id="ARBA00047664"/>
    </source>
</evidence>
<dbReference type="PANTHER" id="PTHR43369">
    <property type="entry name" value="PHOSPHORIBOSYLGLYCINAMIDE FORMYLTRANSFERASE"/>
    <property type="match status" value="1"/>
</dbReference>
<sequence>MTKIAVFGSGSGTNFDAIMKWINNGKLQAEVVLVVCDQKGAGIIEKAEREGLETFVFSAKDYASKAEYEAVLVEKMRLLGVQWVVLAGFMRLVGETLLNAYPHHIINIHPSLLPAYKGKDAIGQAYRAKATKIGVTIHYVDEGMDTGEIIAQKAIELTGNESLEEVAYMIHAVEHGLYPATLEMLFTKEKSLCL</sequence>
<feature type="site" description="Raises pKa of active site His" evidence="6">
    <location>
        <position position="145"/>
    </location>
</feature>
<proteinExistence type="inferred from homology"/>
<dbReference type="NCBIfam" id="TIGR00639">
    <property type="entry name" value="PurN"/>
    <property type="match status" value="1"/>
</dbReference>
<dbReference type="PANTHER" id="PTHR43369:SF2">
    <property type="entry name" value="PHOSPHORIBOSYLGLYCINAMIDE FORMYLTRANSFERASE"/>
    <property type="match status" value="1"/>
</dbReference>
<dbReference type="EC" id="2.1.2.2" evidence="6"/>
<dbReference type="GeneID" id="58263189"/>
<comment type="caution">
    <text evidence="8">The sequence shown here is derived from an EMBL/GenBank/DDBJ whole genome shotgun (WGS) entry which is preliminary data.</text>
</comment>
<comment type="function">
    <text evidence="6">Catalyzes the transfer of a formyl group from 10-formyltetrahydrofolate to 5-phospho-ribosyl-glycinamide (GAR), producing 5-phospho-ribosyl-N-formylglycinamide (FGAR) and tetrahydrofolate.</text>
</comment>
<dbReference type="InterPro" id="IPR036477">
    <property type="entry name" value="Formyl_transf_N_sf"/>
</dbReference>
<feature type="binding site" evidence="6">
    <location>
        <begin position="90"/>
        <end position="93"/>
    </location>
    <ligand>
        <name>(6R)-10-formyltetrahydrofolate</name>
        <dbReference type="ChEBI" id="CHEBI:195366"/>
    </ligand>
</feature>
<feature type="binding site" evidence="6">
    <location>
        <position position="107"/>
    </location>
    <ligand>
        <name>(6R)-10-formyltetrahydrofolate</name>
        <dbReference type="ChEBI" id="CHEBI:195366"/>
    </ligand>
</feature>
<dbReference type="GO" id="GO:0004644">
    <property type="term" value="F:phosphoribosylglycinamide formyltransferase activity"/>
    <property type="evidence" value="ECO:0007669"/>
    <property type="project" value="UniProtKB-UniRule"/>
</dbReference>
<comment type="similarity">
    <text evidence="4 6">Belongs to the GART family.</text>
</comment>
<dbReference type="InterPro" id="IPR002376">
    <property type="entry name" value="Formyl_transf_N"/>
</dbReference>
<name>A0AB35BVP8_9GAMM</name>
<dbReference type="SUPFAM" id="SSF53328">
    <property type="entry name" value="Formyltransferase"/>
    <property type="match status" value="1"/>
</dbReference>
<dbReference type="Gene3D" id="3.40.50.170">
    <property type="entry name" value="Formyl transferase, N-terminal domain"/>
    <property type="match status" value="1"/>
</dbReference>
<dbReference type="EMBL" id="JAGIBU010000001">
    <property type="protein sequence ID" value="MBS7823774.1"/>
    <property type="molecule type" value="Genomic_DNA"/>
</dbReference>
<comment type="pathway">
    <text evidence="1 6">Purine metabolism; IMP biosynthesis via de novo pathway; N(2)-formyl-N(1)-(5-phospho-D-ribosyl)glycinamide from N(1)-(5-phospho-D-ribosyl)glycinamide (10-formyl THF route): step 1/1.</text>
</comment>
<evidence type="ECO:0000256" key="4">
    <source>
        <dbReference type="ARBA" id="ARBA00038440"/>
    </source>
</evidence>
<feature type="binding site" evidence="6">
    <location>
        <begin position="12"/>
        <end position="14"/>
    </location>
    <ligand>
        <name>N(1)-(5-phospho-beta-D-ribosyl)glycinamide</name>
        <dbReference type="ChEBI" id="CHEBI:143788"/>
    </ligand>
</feature>
<feature type="domain" description="Formyl transferase N-terminal" evidence="7">
    <location>
        <begin position="3"/>
        <end position="181"/>
    </location>
</feature>
<feature type="active site" description="Proton donor" evidence="6">
    <location>
        <position position="109"/>
    </location>
</feature>
<organism evidence="8 9">
    <name type="scientific">Wohlfahrtiimonas chitiniclastica</name>
    <dbReference type="NCBI Taxonomy" id="400946"/>
    <lineage>
        <taxon>Bacteria</taxon>
        <taxon>Pseudomonadati</taxon>
        <taxon>Pseudomonadota</taxon>
        <taxon>Gammaproteobacteria</taxon>
        <taxon>Cardiobacteriales</taxon>
        <taxon>Ignatzschineriaceae</taxon>
        <taxon>Wohlfahrtiimonas</taxon>
    </lineage>
</organism>
<gene>
    <name evidence="6 8" type="primary">purN</name>
    <name evidence="8" type="ORF">J7561_00990</name>
</gene>
<dbReference type="Proteomes" id="UP000680020">
    <property type="component" value="Unassembled WGS sequence"/>
</dbReference>
<evidence type="ECO:0000256" key="3">
    <source>
        <dbReference type="ARBA" id="ARBA00022755"/>
    </source>
</evidence>
<comment type="catalytic activity">
    <reaction evidence="5 6">
        <text>N(1)-(5-phospho-beta-D-ribosyl)glycinamide + (6R)-10-formyltetrahydrofolate = N(2)-formyl-N(1)-(5-phospho-beta-D-ribosyl)glycinamide + (6S)-5,6,7,8-tetrahydrofolate + H(+)</text>
        <dbReference type="Rhea" id="RHEA:15053"/>
        <dbReference type="ChEBI" id="CHEBI:15378"/>
        <dbReference type="ChEBI" id="CHEBI:57453"/>
        <dbReference type="ChEBI" id="CHEBI:143788"/>
        <dbReference type="ChEBI" id="CHEBI:147286"/>
        <dbReference type="ChEBI" id="CHEBI:195366"/>
        <dbReference type="EC" id="2.1.2.2"/>
    </reaction>
</comment>
<evidence type="ECO:0000256" key="2">
    <source>
        <dbReference type="ARBA" id="ARBA00022679"/>
    </source>
</evidence>
<dbReference type="AlphaFoldDB" id="A0AB35BVP8"/>
<dbReference type="GO" id="GO:0005829">
    <property type="term" value="C:cytosol"/>
    <property type="evidence" value="ECO:0007669"/>
    <property type="project" value="TreeGrafter"/>
</dbReference>
<dbReference type="Pfam" id="PF00551">
    <property type="entry name" value="Formyl_trans_N"/>
    <property type="match status" value="1"/>
</dbReference>
<protein>
    <recommendedName>
        <fullName evidence="6">Phosphoribosylglycinamide formyltransferase</fullName>
        <ecNumber evidence="6">2.1.2.2</ecNumber>
    </recommendedName>
    <alternativeName>
        <fullName evidence="6">5'-phosphoribosylglycinamide transformylase</fullName>
    </alternativeName>
    <alternativeName>
        <fullName evidence="6">GAR transformylase</fullName>
        <shortName evidence="6">GART</shortName>
    </alternativeName>
</protein>
<dbReference type="HAMAP" id="MF_01930">
    <property type="entry name" value="PurN"/>
    <property type="match status" value="1"/>
</dbReference>
<evidence type="ECO:0000259" key="7">
    <source>
        <dbReference type="Pfam" id="PF00551"/>
    </source>
</evidence>
<dbReference type="PROSITE" id="PS00373">
    <property type="entry name" value="GART"/>
    <property type="match status" value="1"/>
</dbReference>
<accession>A0AB35BVP8</accession>
<dbReference type="InterPro" id="IPR004607">
    <property type="entry name" value="GART"/>
</dbReference>
<feature type="binding site" evidence="6">
    <location>
        <position position="65"/>
    </location>
    <ligand>
        <name>(6R)-10-formyltetrahydrofolate</name>
        <dbReference type="ChEBI" id="CHEBI:195366"/>
    </ligand>
</feature>
<evidence type="ECO:0000256" key="1">
    <source>
        <dbReference type="ARBA" id="ARBA00005054"/>
    </source>
</evidence>
<keyword evidence="3 6" id="KW-0658">Purine biosynthesis</keyword>